<sequence length="242" mass="28480">MSANAWRPLSTPTKHSQCSLDFFDQWRAEQRAAIAQRGSDPDPAVEEAHNNFMLRQNLNAYICYKQLDEYTSCLEKHHLIERGDNRCEINTQNRINEKKCRSTHHAYVECMGLQRNHETLLQNAALHPSCATRHLALMECYNANRETETKSSEPQCLPFYRQLIRCGLNHLWNDYWRALTNFGEAEDYHLYELSRDDNKKQDFLRVITSSVEEQQKYLRERRESEMGYFLSKPGDEDSNTPP</sequence>
<accession>G0V0V9</accession>
<name>G0V0V9_TRYCI</name>
<evidence type="ECO:0000313" key="2">
    <source>
        <dbReference type="EMBL" id="CCC95280.1"/>
    </source>
</evidence>
<gene>
    <name evidence="2" type="ORF">TCIL3000_11_7050</name>
</gene>
<proteinExistence type="predicted"/>
<feature type="region of interest" description="Disordered" evidence="1">
    <location>
        <begin position="222"/>
        <end position="242"/>
    </location>
</feature>
<dbReference type="VEuPathDB" id="TriTrypDB:TcIL3000.11.7050"/>
<reference evidence="2" key="1">
    <citation type="journal article" date="2012" name="Proc. Natl. Acad. Sci. U.S.A.">
        <title>Antigenic diversity is generated by distinct evolutionary mechanisms in African trypanosome species.</title>
        <authorList>
            <person name="Jackson A.P."/>
            <person name="Berry A."/>
            <person name="Aslett M."/>
            <person name="Allison H.C."/>
            <person name="Burton P."/>
            <person name="Vavrova-Anderson J."/>
            <person name="Brown R."/>
            <person name="Browne H."/>
            <person name="Corton N."/>
            <person name="Hauser H."/>
            <person name="Gamble J."/>
            <person name="Gilderthorp R."/>
            <person name="Marcello L."/>
            <person name="McQuillan J."/>
            <person name="Otto T.D."/>
            <person name="Quail M.A."/>
            <person name="Sanders M.J."/>
            <person name="van Tonder A."/>
            <person name="Ginger M.L."/>
            <person name="Field M.C."/>
            <person name="Barry J.D."/>
            <person name="Hertz-Fowler C."/>
            <person name="Berriman M."/>
        </authorList>
    </citation>
    <scope>NUCLEOTIDE SEQUENCE</scope>
    <source>
        <strain evidence="2">IL3000</strain>
    </source>
</reference>
<evidence type="ECO:0000256" key="1">
    <source>
        <dbReference type="SAM" id="MobiDB-lite"/>
    </source>
</evidence>
<dbReference type="EMBL" id="HE575324">
    <property type="protein sequence ID" value="CCC95280.1"/>
    <property type="molecule type" value="Genomic_DNA"/>
</dbReference>
<protein>
    <submittedName>
        <fullName evidence="2">Uncharacterized protein TCIL3000_11_7050</fullName>
    </submittedName>
</protein>
<organism evidence="2">
    <name type="scientific">Trypanosoma congolense (strain IL3000)</name>
    <dbReference type="NCBI Taxonomy" id="1068625"/>
    <lineage>
        <taxon>Eukaryota</taxon>
        <taxon>Discoba</taxon>
        <taxon>Euglenozoa</taxon>
        <taxon>Kinetoplastea</taxon>
        <taxon>Metakinetoplastina</taxon>
        <taxon>Trypanosomatida</taxon>
        <taxon>Trypanosomatidae</taxon>
        <taxon>Trypanosoma</taxon>
        <taxon>Nannomonas</taxon>
    </lineage>
</organism>
<dbReference type="AlphaFoldDB" id="G0V0V9"/>